<dbReference type="PANTHER" id="PTHR28026:SF9">
    <property type="entry name" value="2-HYDROXY-PALMITIC ACID DIOXYGENASE MPO1"/>
    <property type="match status" value="1"/>
</dbReference>
<keyword evidence="1 2" id="KW-0812">Transmembrane</keyword>
<feature type="transmembrane region" description="Helical" evidence="1">
    <location>
        <begin position="20"/>
        <end position="43"/>
    </location>
</feature>
<name>A0A0W0R192_9GAMM</name>
<dbReference type="OrthoDB" id="5515308at2"/>
<dbReference type="GO" id="GO:0046521">
    <property type="term" value="P:sphingoid catabolic process"/>
    <property type="evidence" value="ECO:0007669"/>
    <property type="project" value="TreeGrafter"/>
</dbReference>
<dbReference type="PANTHER" id="PTHR28026">
    <property type="entry name" value="DUF962 DOMAIN PROTEIN (AFU_ORTHOLOGUE AFUA_8G05310)"/>
    <property type="match status" value="1"/>
</dbReference>
<keyword evidence="1" id="KW-0472">Membrane</keyword>
<feature type="transmembrane region" description="Helical" evidence="1">
    <location>
        <begin position="133"/>
        <end position="151"/>
    </location>
</feature>
<keyword evidence="4" id="KW-1185">Reference proteome</keyword>
<proteinExistence type="predicted"/>
<evidence type="ECO:0000313" key="5">
    <source>
        <dbReference type="Proteomes" id="UP000281170"/>
    </source>
</evidence>
<keyword evidence="3" id="KW-0614">Plasmid</keyword>
<organism evidence="2 4">
    <name type="scientific">Legionella adelaidensis</name>
    <dbReference type="NCBI Taxonomy" id="45056"/>
    <lineage>
        <taxon>Bacteria</taxon>
        <taxon>Pseudomonadati</taxon>
        <taxon>Pseudomonadota</taxon>
        <taxon>Gammaproteobacteria</taxon>
        <taxon>Legionellales</taxon>
        <taxon>Legionellaceae</taxon>
        <taxon>Legionella</taxon>
    </lineage>
</organism>
<dbReference type="Pfam" id="PF06127">
    <property type="entry name" value="Mpo1-like"/>
    <property type="match status" value="1"/>
</dbReference>
<dbReference type="KEGG" id="ladl:NCTC12735_00197"/>
<dbReference type="EMBL" id="LR134417">
    <property type="protein sequence ID" value="VEH82964.1"/>
    <property type="molecule type" value="Genomic_DNA"/>
</dbReference>
<dbReference type="AlphaFoldDB" id="A0A0W0R192"/>
<dbReference type="Proteomes" id="UP000054859">
    <property type="component" value="Unassembled WGS sequence"/>
</dbReference>
<dbReference type="EMBL" id="LNKA01000019">
    <property type="protein sequence ID" value="KTC64865.1"/>
    <property type="molecule type" value="Genomic_DNA"/>
</dbReference>
<accession>A0A0W0R192</accession>
<feature type="transmembrane region" description="Helical" evidence="1">
    <location>
        <begin position="49"/>
        <end position="68"/>
    </location>
</feature>
<sequence length="193" mass="22333">MMIPFILQAREYAQYHRNPYARYVHMASIILLLLAFMVFFNFIHVFMPGVFEITLTDILVLLVLIYYFRLNWLIALTVTPLFIILLWIANTIGYGGPTVFSIWTFLILLIVGILLHVIGHLMEGRYPSLRTNLWHTLLSPLFLTAEIFFLFGKMSTLREEIHGAGPVVVDVEIVDTHVEKTRGKKKGTRIDDH</sequence>
<dbReference type="Proteomes" id="UP000281170">
    <property type="component" value="Plasmid 8"/>
</dbReference>
<dbReference type="PATRIC" id="fig|45056.6.peg.2232"/>
<evidence type="ECO:0000313" key="3">
    <source>
        <dbReference type="EMBL" id="VEH82964.1"/>
    </source>
</evidence>
<feature type="transmembrane region" description="Helical" evidence="1">
    <location>
        <begin position="100"/>
        <end position="121"/>
    </location>
</feature>
<protein>
    <submittedName>
        <fullName evidence="2">Transmembrane protein</fullName>
    </submittedName>
</protein>
<gene>
    <name evidence="2" type="ORF">Lade_2159</name>
    <name evidence="3" type="ORF">NCTC12735_00197</name>
</gene>
<dbReference type="GO" id="GO:0016020">
    <property type="term" value="C:membrane"/>
    <property type="evidence" value="ECO:0007669"/>
    <property type="project" value="GOC"/>
</dbReference>
<dbReference type="InterPro" id="IPR009305">
    <property type="entry name" value="Mpo1-like"/>
</dbReference>
<geneLocation type="plasmid" evidence="3 5">
    <name>8</name>
</geneLocation>
<dbReference type="STRING" id="45056.Lade_2159"/>
<dbReference type="RefSeq" id="WP_084758904.1">
    <property type="nucleotide sequence ID" value="NZ_CAAAHS010000001.1"/>
</dbReference>
<evidence type="ECO:0000313" key="2">
    <source>
        <dbReference type="EMBL" id="KTC64865.1"/>
    </source>
</evidence>
<reference evidence="2 4" key="1">
    <citation type="submission" date="2015-11" db="EMBL/GenBank/DDBJ databases">
        <title>Identification of large and diverse effector repertoires of 38 Legionella species.</title>
        <authorList>
            <person name="Burstein D."/>
            <person name="Amaro F."/>
            <person name="Zusman T."/>
            <person name="Lifshitz Z."/>
            <person name="Cohen O."/>
            <person name="Gilbert J.A."/>
            <person name="Pupko T."/>
            <person name="Shuman H.A."/>
            <person name="Segal G."/>
        </authorList>
    </citation>
    <scope>NUCLEOTIDE SEQUENCE [LARGE SCALE GENOMIC DNA]</scope>
    <source>
        <strain evidence="2 4">1762-AUS-E</strain>
    </source>
</reference>
<feature type="transmembrane region" description="Helical" evidence="1">
    <location>
        <begin position="73"/>
        <end position="94"/>
    </location>
</feature>
<evidence type="ECO:0000256" key="1">
    <source>
        <dbReference type="SAM" id="Phobius"/>
    </source>
</evidence>
<keyword evidence="1" id="KW-1133">Transmembrane helix</keyword>
<evidence type="ECO:0000313" key="4">
    <source>
        <dbReference type="Proteomes" id="UP000054859"/>
    </source>
</evidence>
<reference evidence="3 5" key="2">
    <citation type="submission" date="2018-12" db="EMBL/GenBank/DDBJ databases">
        <authorList>
            <consortium name="Pathogen Informatics"/>
        </authorList>
    </citation>
    <scope>NUCLEOTIDE SEQUENCE [LARGE SCALE GENOMIC DNA]</scope>
    <source>
        <strain evidence="3 5">NCTC12735</strain>
        <plasmid evidence="5">8</plasmid>
    </source>
</reference>